<dbReference type="EMBL" id="SWJQ01002788">
    <property type="protein sequence ID" value="TRZ06180.1"/>
    <property type="molecule type" value="Genomic_DNA"/>
</dbReference>
<dbReference type="EMBL" id="SWJQ01005619">
    <property type="protein sequence ID" value="TRZ05216.1"/>
    <property type="molecule type" value="Genomic_DNA"/>
</dbReference>
<dbReference type="Proteomes" id="UP000796761">
    <property type="component" value="Unassembled WGS sequence"/>
</dbReference>
<dbReference type="AlphaFoldDB" id="A0A8K1D5G0"/>
<accession>A0A8K1D5G0</accession>
<evidence type="ECO:0000313" key="1">
    <source>
        <dbReference type="EMBL" id="TRZ05216.1"/>
    </source>
</evidence>
<comment type="caution">
    <text evidence="2">The sequence shown here is derived from an EMBL/GenBank/DDBJ whole genome shotgun (WGS) entry which is preliminary data.</text>
</comment>
<organism evidence="2 3">
    <name type="scientific">Zosterops borbonicus</name>
    <dbReference type="NCBI Taxonomy" id="364589"/>
    <lineage>
        <taxon>Eukaryota</taxon>
        <taxon>Metazoa</taxon>
        <taxon>Chordata</taxon>
        <taxon>Craniata</taxon>
        <taxon>Vertebrata</taxon>
        <taxon>Euteleostomi</taxon>
        <taxon>Archelosauria</taxon>
        <taxon>Archosauria</taxon>
        <taxon>Dinosauria</taxon>
        <taxon>Saurischia</taxon>
        <taxon>Theropoda</taxon>
        <taxon>Coelurosauria</taxon>
        <taxon>Aves</taxon>
        <taxon>Neognathae</taxon>
        <taxon>Neoaves</taxon>
        <taxon>Telluraves</taxon>
        <taxon>Australaves</taxon>
        <taxon>Passeriformes</taxon>
        <taxon>Sylvioidea</taxon>
        <taxon>Zosteropidae</taxon>
        <taxon>Zosterops</taxon>
    </lineage>
</organism>
<evidence type="ECO:0000313" key="2">
    <source>
        <dbReference type="EMBL" id="TRZ06180.1"/>
    </source>
</evidence>
<reference evidence="2" key="1">
    <citation type="submission" date="2019-04" db="EMBL/GenBank/DDBJ databases">
        <title>Genome assembly of Zosterops borbonicus 15179.</title>
        <authorList>
            <person name="Leroy T."/>
            <person name="Anselmetti Y."/>
            <person name="Tilak M.-K."/>
            <person name="Nabholz B."/>
        </authorList>
    </citation>
    <scope>NUCLEOTIDE SEQUENCE</scope>
    <source>
        <strain evidence="2">HGM_15179</strain>
        <tissue evidence="2">Muscle</tissue>
    </source>
</reference>
<evidence type="ECO:0000313" key="3">
    <source>
        <dbReference type="Proteomes" id="UP000796761"/>
    </source>
</evidence>
<proteinExistence type="predicted"/>
<gene>
    <name evidence="2" type="ORF">HGM15179_020926</name>
    <name evidence="1" type="ORF">HGM15179_021890</name>
</gene>
<keyword evidence="3" id="KW-1185">Reference proteome</keyword>
<name>A0A8K1D5G0_9PASS</name>
<sequence>MTRTPVMKVGIPGWNSGLESWNFVGILGWNSTEILGMSHLSMTWTPMMVGIPWEFRAGILVGILWEFQAGILEFLGIPGRNSMEIPGMSHLSMTCTPMMKVGIPWEFRAGILVGILWEFQAGILEFLGIPGRNSMEIPGMSHLSMTCTPMMKVGIPWEFRAGILEFCGNSGLKFWNSVGIPGWNSGLEFCNFVGIPGWSCGISVGIPGTNSLGMSHLSMTWTPVMKVGIPGWNSGLESWNFVGILGWNSTEILGMSHLSMTWTPMMVGIPWEFRAGILEFLGNSRLEFRAGIPWKFWECLTCP</sequence>
<protein>
    <submittedName>
        <fullName evidence="2">Uncharacterized protein</fullName>
    </submittedName>
</protein>